<dbReference type="EnsemblMetazoa" id="ACHR014999-RA">
    <property type="protein sequence ID" value="ACHR014999-PA"/>
    <property type="gene ID" value="ACHR014999"/>
</dbReference>
<reference evidence="4" key="1">
    <citation type="submission" date="2013-03" db="EMBL/GenBank/DDBJ databases">
        <title>The Genome Sequence of Anopheles christyi ACHKN1017.</title>
        <authorList>
            <consortium name="The Broad Institute Genomics Platform"/>
            <person name="Neafsey D.E."/>
            <person name="Besansky N."/>
            <person name="Walker B."/>
            <person name="Young S.K."/>
            <person name="Zeng Q."/>
            <person name="Gargeya S."/>
            <person name="Fitzgerald M."/>
            <person name="Haas B."/>
            <person name="Abouelleil A."/>
            <person name="Allen A.W."/>
            <person name="Alvarado L."/>
            <person name="Arachchi H.M."/>
            <person name="Berlin A.M."/>
            <person name="Chapman S.B."/>
            <person name="Gainer-Dewar J."/>
            <person name="Goldberg J."/>
            <person name="Griggs A."/>
            <person name="Gujja S."/>
            <person name="Hansen M."/>
            <person name="Howarth C."/>
            <person name="Imamovic A."/>
            <person name="Ireland A."/>
            <person name="Larimer J."/>
            <person name="McCowan C."/>
            <person name="Murphy C."/>
            <person name="Pearson M."/>
            <person name="Poon T.W."/>
            <person name="Priest M."/>
            <person name="Roberts A."/>
            <person name="Saif S."/>
            <person name="Shea T."/>
            <person name="Sisk P."/>
            <person name="Sykes S."/>
            <person name="Wortman J."/>
            <person name="Nusbaum C."/>
            <person name="Birren B."/>
        </authorList>
    </citation>
    <scope>NUCLEOTIDE SEQUENCE [LARGE SCALE GENOMIC DNA]</scope>
    <source>
        <strain evidence="4">ACHKN1017</strain>
    </source>
</reference>
<dbReference type="PANTHER" id="PTHR45712">
    <property type="entry name" value="AGAP008170-PA"/>
    <property type="match status" value="1"/>
</dbReference>
<dbReference type="InterPro" id="IPR050333">
    <property type="entry name" value="SLRP"/>
</dbReference>
<dbReference type="GO" id="GO:0005615">
    <property type="term" value="C:extracellular space"/>
    <property type="evidence" value="ECO:0007669"/>
    <property type="project" value="TreeGrafter"/>
</dbReference>
<keyword evidence="4" id="KW-1185">Reference proteome</keyword>
<evidence type="ECO:0000313" key="4">
    <source>
        <dbReference type="Proteomes" id="UP000075881"/>
    </source>
</evidence>
<dbReference type="InterPro" id="IPR032675">
    <property type="entry name" value="LRR_dom_sf"/>
</dbReference>
<dbReference type="Gene3D" id="3.80.10.10">
    <property type="entry name" value="Ribonuclease Inhibitor"/>
    <property type="match status" value="2"/>
</dbReference>
<keyword evidence="2" id="KW-0677">Repeat</keyword>
<dbReference type="STRING" id="43041.A0A240PMX8"/>
<dbReference type="Proteomes" id="UP000075881">
    <property type="component" value="Unassembled WGS sequence"/>
</dbReference>
<dbReference type="InterPro" id="IPR001611">
    <property type="entry name" value="Leu-rich_rpt"/>
</dbReference>
<dbReference type="VEuPathDB" id="VectorBase:ACHR014999"/>
<dbReference type="SUPFAM" id="SSF52058">
    <property type="entry name" value="L domain-like"/>
    <property type="match status" value="1"/>
</dbReference>
<organism evidence="3 4">
    <name type="scientific">Anopheles christyi</name>
    <dbReference type="NCBI Taxonomy" id="43041"/>
    <lineage>
        <taxon>Eukaryota</taxon>
        <taxon>Metazoa</taxon>
        <taxon>Ecdysozoa</taxon>
        <taxon>Arthropoda</taxon>
        <taxon>Hexapoda</taxon>
        <taxon>Insecta</taxon>
        <taxon>Pterygota</taxon>
        <taxon>Neoptera</taxon>
        <taxon>Endopterygota</taxon>
        <taxon>Diptera</taxon>
        <taxon>Nematocera</taxon>
        <taxon>Culicoidea</taxon>
        <taxon>Culicidae</taxon>
        <taxon>Anophelinae</taxon>
        <taxon>Anopheles</taxon>
    </lineage>
</organism>
<sequence>MDITLNIKKSSVRMVILPLSANIMRLKLERTYLTDVKFDVSNDRLKFLTITDSHLKSVPSTVIYLAALEMLEISKSPIETVNLNMFSKLQRLHQLNLCKNKILFLHVSHTSDADFANLRELFLADNLLTTINLSSFNGMKALTTLDLQHNRIRRLHGELVSSGLKIVELSGNRIETLYCCKWNLSGLTNFGLNYNAMSWLPTCLSLAMPNLISLGLESNALTDCDMWYDILTMKRLQRLDISSNRLKKAVFDNVSQSLQFLKLQDNDIKVLSIPVSGEGLKIIATSNSIETFDVKSLSTNVTALEMFCNPIDCTFDRERMRIGQEIKCVTGSNNCTKARNTTTVEQDNS</sequence>
<evidence type="ECO:0000256" key="2">
    <source>
        <dbReference type="ARBA" id="ARBA00022737"/>
    </source>
</evidence>
<evidence type="ECO:0000313" key="3">
    <source>
        <dbReference type="EnsemblMetazoa" id="ACHR014999-PA"/>
    </source>
</evidence>
<dbReference type="Pfam" id="PF13855">
    <property type="entry name" value="LRR_8"/>
    <property type="match status" value="1"/>
</dbReference>
<name>A0A240PMX8_9DIPT</name>
<dbReference type="SMART" id="SM00365">
    <property type="entry name" value="LRR_SD22"/>
    <property type="match status" value="3"/>
</dbReference>
<evidence type="ECO:0000256" key="1">
    <source>
        <dbReference type="ARBA" id="ARBA00022614"/>
    </source>
</evidence>
<keyword evidence="1" id="KW-0433">Leucine-rich repeat</keyword>
<dbReference type="SMART" id="SM00369">
    <property type="entry name" value="LRR_TYP"/>
    <property type="match status" value="5"/>
</dbReference>
<reference evidence="3" key="2">
    <citation type="submission" date="2020-05" db="UniProtKB">
        <authorList>
            <consortium name="EnsemblMetazoa"/>
        </authorList>
    </citation>
    <scope>IDENTIFICATION</scope>
    <source>
        <strain evidence="3">ACHKN1017</strain>
    </source>
</reference>
<evidence type="ECO:0008006" key="5">
    <source>
        <dbReference type="Google" id="ProtNLM"/>
    </source>
</evidence>
<accession>A0A240PMX8</accession>
<dbReference type="InterPro" id="IPR003591">
    <property type="entry name" value="Leu-rich_rpt_typical-subtyp"/>
</dbReference>
<dbReference type="PROSITE" id="PS51450">
    <property type="entry name" value="LRR"/>
    <property type="match status" value="1"/>
</dbReference>
<dbReference type="PANTHER" id="PTHR45712:SF22">
    <property type="entry name" value="INSULIN-LIKE GROWTH FACTOR-BINDING PROTEIN COMPLEX ACID LABILE SUBUNIT"/>
    <property type="match status" value="1"/>
</dbReference>
<dbReference type="AlphaFoldDB" id="A0A240PMX8"/>
<proteinExistence type="predicted"/>
<protein>
    <recommendedName>
        <fullName evidence="5">Leucine rich immune protein (Coil-less)</fullName>
    </recommendedName>
</protein>